<dbReference type="GO" id="GO:0015385">
    <property type="term" value="F:sodium:proton antiporter activity"/>
    <property type="evidence" value="ECO:0007669"/>
    <property type="project" value="TreeGrafter"/>
</dbReference>
<dbReference type="AlphaFoldDB" id="Q3JMP2"/>
<dbReference type="HOGENOM" id="CLU_050648_1_0_4"/>
<keyword evidence="2 5" id="KW-0812">Transmembrane</keyword>
<comment type="subcellular location">
    <subcellularLocation>
        <location evidence="1">Membrane</location>
        <topology evidence="1">Multi-pass membrane protein</topology>
    </subcellularLocation>
</comment>
<dbReference type="Proteomes" id="UP000002700">
    <property type="component" value="Chromosome II"/>
</dbReference>
<feature type="domain" description="Sodium/calcium exchanger membrane region" evidence="6">
    <location>
        <begin position="55"/>
        <end position="206"/>
    </location>
</feature>
<keyword evidence="4 5" id="KW-0472">Membrane</keyword>
<feature type="transmembrane region" description="Helical" evidence="5">
    <location>
        <begin position="153"/>
        <end position="174"/>
    </location>
</feature>
<evidence type="ECO:0000259" key="6">
    <source>
        <dbReference type="Pfam" id="PF01699"/>
    </source>
</evidence>
<evidence type="ECO:0000313" key="8">
    <source>
        <dbReference type="Proteomes" id="UP000002700"/>
    </source>
</evidence>
<feature type="transmembrane region" description="Helical" evidence="5">
    <location>
        <begin position="270"/>
        <end position="291"/>
    </location>
</feature>
<evidence type="ECO:0000256" key="3">
    <source>
        <dbReference type="ARBA" id="ARBA00022989"/>
    </source>
</evidence>
<gene>
    <name evidence="7" type="primary">chaA</name>
    <name evidence="7" type="ordered locus">BURPS1710b_A0009</name>
</gene>
<feature type="transmembrane region" description="Helical" evidence="5">
    <location>
        <begin position="237"/>
        <end position="258"/>
    </location>
</feature>
<feature type="transmembrane region" description="Helical" evidence="5">
    <location>
        <begin position="360"/>
        <end position="378"/>
    </location>
</feature>
<evidence type="ECO:0000313" key="7">
    <source>
        <dbReference type="EMBL" id="ABA53668.1"/>
    </source>
</evidence>
<feature type="transmembrane region" description="Helical" evidence="5">
    <location>
        <begin position="303"/>
        <end position="326"/>
    </location>
</feature>
<dbReference type="KEGG" id="bpm:BURPS1710b_A0009"/>
<dbReference type="PANTHER" id="PTHR37958:SF1">
    <property type="entry name" value="SODIUM-POTASSIUM_PROTON ANTIPORTER CHAA"/>
    <property type="match status" value="1"/>
</dbReference>
<keyword evidence="3 5" id="KW-1133">Transmembrane helix</keyword>
<dbReference type="InterPro" id="IPR052946">
    <property type="entry name" value="Alkaline_pH_Ca-Antiporter"/>
</dbReference>
<feature type="transmembrane region" description="Helical" evidence="5">
    <location>
        <begin position="84"/>
        <end position="108"/>
    </location>
</feature>
<dbReference type="GO" id="GO:0015386">
    <property type="term" value="F:potassium:proton antiporter activity"/>
    <property type="evidence" value="ECO:0007669"/>
    <property type="project" value="TreeGrafter"/>
</dbReference>
<dbReference type="EnsemblBacteria" id="ABA53668">
    <property type="protein sequence ID" value="ABA53668"/>
    <property type="gene ID" value="BURPS1710b_A0009"/>
</dbReference>
<protein>
    <submittedName>
        <fullName evidence="7">Calcium/proton exchanger</fullName>
    </submittedName>
</protein>
<dbReference type="EMBL" id="CP000125">
    <property type="protein sequence ID" value="ABA53668.1"/>
    <property type="molecule type" value="Genomic_DNA"/>
</dbReference>
<reference evidence="7 8" key="1">
    <citation type="submission" date="2005-09" db="EMBL/GenBank/DDBJ databases">
        <authorList>
            <person name="Woods D.E."/>
            <person name="Nierman W.C."/>
        </authorList>
    </citation>
    <scope>NUCLEOTIDE SEQUENCE [LARGE SCALE GENOMIC DNA]</scope>
    <source>
        <strain evidence="7 8">1710b</strain>
    </source>
</reference>
<evidence type="ECO:0000256" key="4">
    <source>
        <dbReference type="ARBA" id="ARBA00023136"/>
    </source>
</evidence>
<sequence length="380" mass="39197">MPDRLLESLLAPCHDQGHSMPISSSALPRWTLVAPLAAWLVLALSRVVPAEGFAIAFVAAALAGAVFSAVHHAEVVAHRVGEPFGTLVLAIAVTVIEVALIVSVMLSAGPEKAGLARDTVFAAVMIVCNGIVGLCLLVGGWRHGEQDFQGRGATKALAVLASLSVLSLVMPNYLSAAPGPRLSTSQLAFAGVSSLVLYGVFVFVQTVRHRDYFLIDGSADESVHAVPPSGRTALTSIAFLFVSLVAVVLLAKLLSPAVERTVLRLGAPEAAVGIVIAALVLLPEGLAAVGAARANRLQTSMNLALGSALASIGLTIPTVAAVFIWTGAPLTLGIGAMETVLLSLTLLVSTLTLSLGRTTVLHGVVHLSLFAAYLFLSITH</sequence>
<evidence type="ECO:0000256" key="1">
    <source>
        <dbReference type="ARBA" id="ARBA00004141"/>
    </source>
</evidence>
<dbReference type="GO" id="GO:0005886">
    <property type="term" value="C:plasma membrane"/>
    <property type="evidence" value="ECO:0007669"/>
    <property type="project" value="TreeGrafter"/>
</dbReference>
<feature type="transmembrane region" description="Helical" evidence="5">
    <location>
        <begin position="186"/>
        <end position="204"/>
    </location>
</feature>
<feature type="transmembrane region" description="Helical" evidence="5">
    <location>
        <begin position="332"/>
        <end position="353"/>
    </location>
</feature>
<evidence type="ECO:0000256" key="5">
    <source>
        <dbReference type="SAM" id="Phobius"/>
    </source>
</evidence>
<dbReference type="Pfam" id="PF01699">
    <property type="entry name" value="Na_Ca_ex"/>
    <property type="match status" value="2"/>
</dbReference>
<evidence type="ECO:0000256" key="2">
    <source>
        <dbReference type="ARBA" id="ARBA00022692"/>
    </source>
</evidence>
<dbReference type="InterPro" id="IPR004837">
    <property type="entry name" value="NaCa_Exmemb"/>
</dbReference>
<feature type="transmembrane region" description="Helical" evidence="5">
    <location>
        <begin position="54"/>
        <end position="72"/>
    </location>
</feature>
<dbReference type="PANTHER" id="PTHR37958">
    <property type="entry name" value="SODIUM-POTASSIUM/PROTON ANTIPORTER CHAA"/>
    <property type="match status" value="1"/>
</dbReference>
<feature type="domain" description="Sodium/calcium exchanger membrane region" evidence="6">
    <location>
        <begin position="236"/>
        <end position="378"/>
    </location>
</feature>
<accession>Q3JMP2</accession>
<proteinExistence type="predicted"/>
<name>Q3JMP2_BURP1</name>
<organism evidence="7 8">
    <name type="scientific">Burkholderia pseudomallei (strain 1710b)</name>
    <dbReference type="NCBI Taxonomy" id="320372"/>
    <lineage>
        <taxon>Bacteria</taxon>
        <taxon>Pseudomonadati</taxon>
        <taxon>Pseudomonadota</taxon>
        <taxon>Betaproteobacteria</taxon>
        <taxon>Burkholderiales</taxon>
        <taxon>Burkholderiaceae</taxon>
        <taxon>Burkholderia</taxon>
        <taxon>pseudomallei group</taxon>
    </lineage>
</organism>
<feature type="transmembrane region" description="Helical" evidence="5">
    <location>
        <begin position="120"/>
        <end position="141"/>
    </location>
</feature>